<organism evidence="1 2">
    <name type="scientific">Nocardia otitidiscaviarum</name>
    <dbReference type="NCBI Taxonomy" id="1823"/>
    <lineage>
        <taxon>Bacteria</taxon>
        <taxon>Bacillati</taxon>
        <taxon>Actinomycetota</taxon>
        <taxon>Actinomycetes</taxon>
        <taxon>Mycobacteriales</taxon>
        <taxon>Nocardiaceae</taxon>
        <taxon>Nocardia</taxon>
    </lineage>
</organism>
<gene>
    <name evidence="1" type="ORF">FOH10_06630</name>
</gene>
<protein>
    <submittedName>
        <fullName evidence="1">Response regulator</fullName>
    </submittedName>
</protein>
<dbReference type="AlphaFoldDB" id="A0A516NHU1"/>
<accession>A0A516NHU1</accession>
<evidence type="ECO:0000313" key="1">
    <source>
        <dbReference type="EMBL" id="QDP78465.1"/>
    </source>
</evidence>
<dbReference type="EMBL" id="CP041695">
    <property type="protein sequence ID" value="QDP78465.1"/>
    <property type="molecule type" value="Genomic_DNA"/>
</dbReference>
<dbReference type="GeneID" id="80332069"/>
<proteinExistence type="predicted"/>
<reference evidence="1 2" key="1">
    <citation type="submission" date="2019-07" db="EMBL/GenBank/DDBJ databases">
        <title>Complete Genome Sequence and Methylome Analysis of Nocardia otitidis-caviarum NEB252.</title>
        <authorList>
            <person name="Fomenkov A."/>
            <person name="Anton B.P."/>
            <person name="Vincze T."/>
            <person name="Roberts R.J."/>
        </authorList>
    </citation>
    <scope>NUCLEOTIDE SEQUENCE [LARGE SCALE GENOMIC DNA]</scope>
    <source>
        <strain evidence="1 2">NEB252</strain>
    </source>
</reference>
<evidence type="ECO:0000313" key="2">
    <source>
        <dbReference type="Proteomes" id="UP000317039"/>
    </source>
</evidence>
<sequence length="254" mass="27252">MGTGMRILVASPLGKVVEPILRQAPGVSKVAVAADRRQVLAAITDTVRFDVVVADLIWNKPELEYTFDGLDVVDMVALVDRDPRVLLAAQGHTMEQDHLDEARLSPAVVGVFEKSAGVDVLLAMIRTAAVAPRRGGSPTPGGPRSLYECFQSKRGATAGRMAGAIAAGRATDASSLAHAAGVGRNTANKITNVYLGPIIRERAEHDPALPLTLGAVYRWCGLHSRYLVSWCRRNGYPEVLRAGQRSPGIPWQRS</sequence>
<dbReference type="KEGG" id="nod:FOH10_06630"/>
<dbReference type="Proteomes" id="UP000317039">
    <property type="component" value="Chromosome"/>
</dbReference>
<dbReference type="RefSeq" id="WP_143980051.1">
    <property type="nucleotide sequence ID" value="NZ_CP041695.1"/>
</dbReference>
<name>A0A516NHU1_9NOCA</name>